<evidence type="ECO:0000313" key="2">
    <source>
        <dbReference type="Proteomes" id="UP001064489"/>
    </source>
</evidence>
<dbReference type="Proteomes" id="UP001064489">
    <property type="component" value="Chromosome 12"/>
</dbReference>
<sequence length="72" mass="8057">METAYYRVSPIGNRNLPIKITLLHTDSSFPSSQYHQISKDQISESLKTASFLKPLTVTVPNPLQVLEITVKA</sequence>
<dbReference type="AlphaFoldDB" id="A0AAD5I8U2"/>
<name>A0AAD5I8U2_ACENE</name>
<gene>
    <name evidence="1" type="ORF">LWI28_001242</name>
</gene>
<dbReference type="EMBL" id="JAJSOW010000107">
    <property type="protein sequence ID" value="KAI9156142.1"/>
    <property type="molecule type" value="Genomic_DNA"/>
</dbReference>
<protein>
    <submittedName>
        <fullName evidence="1">Uncharacterized protein</fullName>
    </submittedName>
</protein>
<evidence type="ECO:0000313" key="1">
    <source>
        <dbReference type="EMBL" id="KAI9156142.1"/>
    </source>
</evidence>
<reference evidence="1" key="1">
    <citation type="journal article" date="2022" name="Plant J.">
        <title>Strategies of tolerance reflected in two North American maple genomes.</title>
        <authorList>
            <person name="McEvoy S.L."/>
            <person name="Sezen U.U."/>
            <person name="Trouern-Trend A."/>
            <person name="McMahon S.M."/>
            <person name="Schaberg P.G."/>
            <person name="Yang J."/>
            <person name="Wegrzyn J.L."/>
            <person name="Swenson N.G."/>
        </authorList>
    </citation>
    <scope>NUCLEOTIDE SEQUENCE</scope>
    <source>
        <strain evidence="1">91603</strain>
    </source>
</reference>
<comment type="caution">
    <text evidence="1">The sequence shown here is derived from an EMBL/GenBank/DDBJ whole genome shotgun (WGS) entry which is preliminary data.</text>
</comment>
<keyword evidence="2" id="KW-1185">Reference proteome</keyword>
<reference evidence="1" key="2">
    <citation type="submission" date="2023-02" db="EMBL/GenBank/DDBJ databases">
        <authorList>
            <person name="Swenson N.G."/>
            <person name="Wegrzyn J.L."/>
            <person name="Mcevoy S.L."/>
        </authorList>
    </citation>
    <scope>NUCLEOTIDE SEQUENCE</scope>
    <source>
        <strain evidence="1">91603</strain>
        <tissue evidence="1">Leaf</tissue>
    </source>
</reference>
<accession>A0AAD5I8U2</accession>
<organism evidence="1 2">
    <name type="scientific">Acer negundo</name>
    <name type="common">Box elder</name>
    <dbReference type="NCBI Taxonomy" id="4023"/>
    <lineage>
        <taxon>Eukaryota</taxon>
        <taxon>Viridiplantae</taxon>
        <taxon>Streptophyta</taxon>
        <taxon>Embryophyta</taxon>
        <taxon>Tracheophyta</taxon>
        <taxon>Spermatophyta</taxon>
        <taxon>Magnoliopsida</taxon>
        <taxon>eudicotyledons</taxon>
        <taxon>Gunneridae</taxon>
        <taxon>Pentapetalae</taxon>
        <taxon>rosids</taxon>
        <taxon>malvids</taxon>
        <taxon>Sapindales</taxon>
        <taxon>Sapindaceae</taxon>
        <taxon>Hippocastanoideae</taxon>
        <taxon>Acereae</taxon>
        <taxon>Acer</taxon>
    </lineage>
</organism>
<proteinExistence type="predicted"/>